<dbReference type="GO" id="GO:0005634">
    <property type="term" value="C:nucleus"/>
    <property type="evidence" value="ECO:0007669"/>
    <property type="project" value="TreeGrafter"/>
</dbReference>
<dbReference type="PROSITE" id="PS51194">
    <property type="entry name" value="HELICASE_CTER"/>
    <property type="match status" value="1"/>
</dbReference>
<sequence>MESICPNCSTTPRGVSSPLRIASQLGEGGAKLALLIENLHRDRSLLMNDCRGPVKSVVFSTWTKSLDLVQKELEKTDIKFQRIDGQTSLTGRKHALDVFSGDSHCTVLLATVGSAGEGIDLTAANIVHLLEPSWNPMTEAQAVDRIHRIGQQREVMIKKYITRDSIETVRPALSVEALHLTPICSTFNGYKGTRSVSSSVP</sequence>
<dbReference type="Pfam" id="PF00271">
    <property type="entry name" value="Helicase_C"/>
    <property type="match status" value="1"/>
</dbReference>
<dbReference type="Gene3D" id="3.40.50.300">
    <property type="entry name" value="P-loop containing nucleotide triphosphate hydrolases"/>
    <property type="match status" value="1"/>
</dbReference>
<keyword evidence="2" id="KW-0378">Hydrolase</keyword>
<dbReference type="SMART" id="SM00490">
    <property type="entry name" value="HELICc"/>
    <property type="match status" value="1"/>
</dbReference>
<comment type="caution">
    <text evidence="5">The sequence shown here is derived from an EMBL/GenBank/DDBJ whole genome shotgun (WGS) entry which is preliminary data.</text>
</comment>
<name>A0A9N9UM84_9HYPO</name>
<evidence type="ECO:0000313" key="5">
    <source>
        <dbReference type="EMBL" id="CAG9996118.1"/>
    </source>
</evidence>
<dbReference type="CDD" id="cd18793">
    <property type="entry name" value="SF2_C_SNF"/>
    <property type="match status" value="1"/>
</dbReference>
<dbReference type="GO" id="GO:0006281">
    <property type="term" value="P:DNA repair"/>
    <property type="evidence" value="ECO:0007669"/>
    <property type="project" value="TreeGrafter"/>
</dbReference>
<protein>
    <recommendedName>
        <fullName evidence="4">Helicase C-terminal domain-containing protein</fullName>
    </recommendedName>
</protein>
<dbReference type="GO" id="GO:0008094">
    <property type="term" value="F:ATP-dependent activity, acting on DNA"/>
    <property type="evidence" value="ECO:0007669"/>
    <property type="project" value="TreeGrafter"/>
</dbReference>
<dbReference type="OrthoDB" id="448448at2759"/>
<reference evidence="5 6" key="2">
    <citation type="submission" date="2021-10" db="EMBL/GenBank/DDBJ databases">
        <authorList>
            <person name="Piombo E."/>
        </authorList>
    </citation>
    <scope>NUCLEOTIDE SEQUENCE [LARGE SCALE GENOMIC DNA]</scope>
</reference>
<dbReference type="GO" id="GO:0005524">
    <property type="term" value="F:ATP binding"/>
    <property type="evidence" value="ECO:0007669"/>
    <property type="project" value="UniProtKB-KW"/>
</dbReference>
<keyword evidence="6" id="KW-1185">Reference proteome</keyword>
<feature type="domain" description="Helicase C-terminal" evidence="4">
    <location>
        <begin position="31"/>
        <end position="191"/>
    </location>
</feature>
<accession>A0A9N9UM84</accession>
<dbReference type="InterPro" id="IPR027417">
    <property type="entry name" value="P-loop_NTPase"/>
</dbReference>
<evidence type="ECO:0000256" key="2">
    <source>
        <dbReference type="ARBA" id="ARBA00022801"/>
    </source>
</evidence>
<dbReference type="GO" id="GO:0016787">
    <property type="term" value="F:hydrolase activity"/>
    <property type="evidence" value="ECO:0007669"/>
    <property type="project" value="UniProtKB-KW"/>
</dbReference>
<gene>
    <name evidence="5" type="ORF">CBYS24578_00014360</name>
</gene>
<feature type="non-terminal residue" evidence="5">
    <location>
        <position position="1"/>
    </location>
</feature>
<dbReference type="SUPFAM" id="SSF52540">
    <property type="entry name" value="P-loop containing nucleoside triphosphate hydrolases"/>
    <property type="match status" value="1"/>
</dbReference>
<dbReference type="PANTHER" id="PTHR45626:SF52">
    <property type="entry name" value="SINGLE-STRANDED DNA-DEPENDENT ATPASE (EUROFUNG)"/>
    <property type="match status" value="1"/>
</dbReference>
<keyword evidence="3" id="KW-0067">ATP-binding</keyword>
<proteinExistence type="predicted"/>
<dbReference type="AlphaFoldDB" id="A0A9N9UM84"/>
<reference evidence="6" key="1">
    <citation type="submission" date="2019-06" db="EMBL/GenBank/DDBJ databases">
        <authorList>
            <person name="Broberg M."/>
        </authorList>
    </citation>
    <scope>NUCLEOTIDE SEQUENCE [LARGE SCALE GENOMIC DNA]</scope>
</reference>
<dbReference type="InterPro" id="IPR001650">
    <property type="entry name" value="Helicase_C-like"/>
</dbReference>
<dbReference type="InterPro" id="IPR050628">
    <property type="entry name" value="SNF2_RAD54_helicase_TF"/>
</dbReference>
<evidence type="ECO:0000313" key="6">
    <source>
        <dbReference type="Proteomes" id="UP000754883"/>
    </source>
</evidence>
<organism evidence="5 6">
    <name type="scientific">Clonostachys byssicola</name>
    <dbReference type="NCBI Taxonomy" id="160290"/>
    <lineage>
        <taxon>Eukaryota</taxon>
        <taxon>Fungi</taxon>
        <taxon>Dikarya</taxon>
        <taxon>Ascomycota</taxon>
        <taxon>Pezizomycotina</taxon>
        <taxon>Sordariomycetes</taxon>
        <taxon>Hypocreomycetidae</taxon>
        <taxon>Hypocreales</taxon>
        <taxon>Bionectriaceae</taxon>
        <taxon>Clonostachys</taxon>
    </lineage>
</organism>
<dbReference type="EMBL" id="CABFNO020001538">
    <property type="protein sequence ID" value="CAG9996118.1"/>
    <property type="molecule type" value="Genomic_DNA"/>
</dbReference>
<keyword evidence="1" id="KW-0547">Nucleotide-binding</keyword>
<dbReference type="InterPro" id="IPR049730">
    <property type="entry name" value="SNF2/RAD54-like_C"/>
</dbReference>
<evidence type="ECO:0000256" key="1">
    <source>
        <dbReference type="ARBA" id="ARBA00022741"/>
    </source>
</evidence>
<evidence type="ECO:0000256" key="3">
    <source>
        <dbReference type="ARBA" id="ARBA00022840"/>
    </source>
</evidence>
<dbReference type="Proteomes" id="UP000754883">
    <property type="component" value="Unassembled WGS sequence"/>
</dbReference>
<dbReference type="PANTHER" id="PTHR45626">
    <property type="entry name" value="TRANSCRIPTION TERMINATION FACTOR 2-RELATED"/>
    <property type="match status" value="1"/>
</dbReference>
<evidence type="ECO:0000259" key="4">
    <source>
        <dbReference type="PROSITE" id="PS51194"/>
    </source>
</evidence>